<accession>Q5KD24</accession>
<protein>
    <submittedName>
        <fullName evidence="2">Uncharacterized protein</fullName>
    </submittedName>
</protein>
<proteinExistence type="predicted"/>
<keyword evidence="3" id="KW-1185">Reference proteome</keyword>
<dbReference type="PANTHER" id="PTHR22604:SF105">
    <property type="entry name" value="TRANS-1,2-DIHYDROBENZENE-1,2-DIOL DEHYDROGENASE"/>
    <property type="match status" value="1"/>
</dbReference>
<evidence type="ECO:0000313" key="3">
    <source>
        <dbReference type="Proteomes" id="UP000002149"/>
    </source>
</evidence>
<dbReference type="HOGENOM" id="CLU_1510547_0_0_1"/>
<name>Q5KD24_CRYD1</name>
<dbReference type="KEGG" id="cne:CNH03050"/>
<dbReference type="InterPro" id="IPR050984">
    <property type="entry name" value="Gfo/Idh/MocA_domain"/>
</dbReference>
<dbReference type="eggNOG" id="KOG2741">
    <property type="taxonomic scope" value="Eukaryota"/>
</dbReference>
<dbReference type="GeneID" id="3259283"/>
<dbReference type="Proteomes" id="UP000002149">
    <property type="component" value="Chromosome 8"/>
</dbReference>
<dbReference type="VEuPathDB" id="FungiDB:CNH03050"/>
<dbReference type="STRING" id="214684.Q5KD24"/>
<dbReference type="Gene3D" id="3.30.360.10">
    <property type="entry name" value="Dihydrodipicolinate Reductase, domain 2"/>
    <property type="match status" value="1"/>
</dbReference>
<evidence type="ECO:0000313" key="2">
    <source>
        <dbReference type="EMBL" id="AAW45168.2"/>
    </source>
</evidence>
<dbReference type="PaxDb" id="214684-Q5KD24"/>
<dbReference type="AlphaFoldDB" id="Q5KD24"/>
<sequence>METVWTRFQPTAYAVEEVIKSGILGKPKRFFADFSMGWDIGVSADTSQMVNPALGAGSLLDMSAYPSVWAMLLLHRHPLNPDKDPKAFVTHQTVYPRTGVDINWRWLVE</sequence>
<reference evidence="2 3" key="1">
    <citation type="journal article" date="2005" name="Science">
        <title>The genome of the basidiomycetous yeast and human pathogen Cryptococcus neoformans.</title>
        <authorList>
            <person name="Loftus B.J."/>
            <person name="Fung E."/>
            <person name="Roncaglia P."/>
            <person name="Rowley D."/>
            <person name="Amedeo P."/>
            <person name="Bruno D."/>
            <person name="Vamathevan J."/>
            <person name="Miranda M."/>
            <person name="Anderson I.J."/>
            <person name="Fraser J.A."/>
            <person name="Allen J.E."/>
            <person name="Bosdet I.E."/>
            <person name="Brent M.R."/>
            <person name="Chiu R."/>
            <person name="Doering T.L."/>
            <person name="Donlin M.J."/>
            <person name="D'Souza C.A."/>
            <person name="Fox D.S."/>
            <person name="Grinberg V."/>
            <person name="Fu J."/>
            <person name="Fukushima M."/>
            <person name="Haas B.J."/>
            <person name="Huang J.C."/>
            <person name="Janbon G."/>
            <person name="Jones S.J."/>
            <person name="Koo H.L."/>
            <person name="Krzywinski M.I."/>
            <person name="Kwon-Chung J.K."/>
            <person name="Lengeler K.B."/>
            <person name="Maiti R."/>
            <person name="Marra M.A."/>
            <person name="Marra R.E."/>
            <person name="Mathewson C.A."/>
            <person name="Mitchell T.G."/>
            <person name="Pertea M."/>
            <person name="Riggs F.R."/>
            <person name="Salzberg S.L."/>
            <person name="Schein J.E."/>
            <person name="Shvartsbeyn A."/>
            <person name="Shin H."/>
            <person name="Shumway M."/>
            <person name="Specht C.A."/>
            <person name="Suh B.B."/>
            <person name="Tenney A."/>
            <person name="Utterback T.R."/>
            <person name="Wickes B.L."/>
            <person name="Wortman J.R."/>
            <person name="Wye N.H."/>
            <person name="Kronstad J.W."/>
            <person name="Lodge J.K."/>
            <person name="Heitman J."/>
            <person name="Davis R.W."/>
            <person name="Fraser C.M."/>
            <person name="Hyman R.W."/>
        </authorList>
    </citation>
    <scope>NUCLEOTIDE SEQUENCE [LARGE SCALE GENOMIC DNA]</scope>
    <source>
        <strain evidence="3">JEC21 / ATCC MYA-565</strain>
    </source>
</reference>
<evidence type="ECO:0000256" key="1">
    <source>
        <dbReference type="ARBA" id="ARBA00023002"/>
    </source>
</evidence>
<dbReference type="PANTHER" id="PTHR22604">
    <property type="entry name" value="OXIDOREDUCTASES"/>
    <property type="match status" value="1"/>
</dbReference>
<organism evidence="2 3">
    <name type="scientific">Cryptococcus deneoformans (strain JEC21 / ATCC MYA-565)</name>
    <name type="common">Cryptococcus neoformans var. neoformans serotype D</name>
    <dbReference type="NCBI Taxonomy" id="214684"/>
    <lineage>
        <taxon>Eukaryota</taxon>
        <taxon>Fungi</taxon>
        <taxon>Dikarya</taxon>
        <taxon>Basidiomycota</taxon>
        <taxon>Agaricomycotina</taxon>
        <taxon>Tremellomycetes</taxon>
        <taxon>Tremellales</taxon>
        <taxon>Cryptococcaceae</taxon>
        <taxon>Cryptococcus</taxon>
        <taxon>Cryptococcus neoformans species complex</taxon>
    </lineage>
</organism>
<dbReference type="SUPFAM" id="SSF55347">
    <property type="entry name" value="Glyceraldehyde-3-phosphate dehydrogenase-like, C-terminal domain"/>
    <property type="match status" value="1"/>
</dbReference>
<dbReference type="OrthoDB" id="2129491at2759"/>
<dbReference type="RefSeq" id="XP_024513391.1">
    <property type="nucleotide sequence ID" value="XM_024657721.1"/>
</dbReference>
<dbReference type="InParanoid" id="Q5KD24"/>
<dbReference type="EMBL" id="AE017348">
    <property type="protein sequence ID" value="AAW45168.2"/>
    <property type="molecule type" value="Genomic_DNA"/>
</dbReference>
<dbReference type="GO" id="GO:0016491">
    <property type="term" value="F:oxidoreductase activity"/>
    <property type="evidence" value="ECO:0007669"/>
    <property type="project" value="UniProtKB-KW"/>
</dbReference>
<keyword evidence="1" id="KW-0560">Oxidoreductase</keyword>
<gene>
    <name evidence="2" type="ordered locus">CNH03050</name>
</gene>